<dbReference type="Gene3D" id="3.40.190.10">
    <property type="entry name" value="Periplasmic binding protein-like II"/>
    <property type="match status" value="1"/>
</dbReference>
<comment type="caution">
    <text evidence="1">The sequence shown here is derived from an EMBL/GenBank/DDBJ whole genome shotgun (WGS) entry which is preliminary data.</text>
</comment>
<dbReference type="PATRIC" id="fig|1604020.3.peg.2457"/>
<dbReference type="EMBL" id="JXQG01000014">
    <property type="protein sequence ID" value="KKZ12671.1"/>
    <property type="molecule type" value="Genomic_DNA"/>
</dbReference>
<organism evidence="1 2">
    <name type="scientific">Candidatus Synechococcus spongiarum SP3</name>
    <dbReference type="NCBI Taxonomy" id="1604020"/>
    <lineage>
        <taxon>Bacteria</taxon>
        <taxon>Bacillati</taxon>
        <taxon>Cyanobacteriota</taxon>
        <taxon>Cyanophyceae</taxon>
        <taxon>Synechococcales</taxon>
        <taxon>Synechococcaceae</taxon>
        <taxon>Synechococcus</taxon>
    </lineage>
</organism>
<protein>
    <submittedName>
        <fullName evidence="1">Uncharacterized protein</fullName>
    </submittedName>
</protein>
<gene>
    <name evidence="1" type="ORF">TE42_03455</name>
</gene>
<reference evidence="1 2" key="1">
    <citation type="submission" date="2015-01" db="EMBL/GenBank/DDBJ databases">
        <title>Lifestyle Evolution in Cyanobacterial Symbionts of Sponges.</title>
        <authorList>
            <person name="Burgsdorf I."/>
            <person name="Slaby B.M."/>
            <person name="Handley K.M."/>
            <person name="Haber M."/>
            <person name="Blom J."/>
            <person name="Marshall C.W."/>
            <person name="Gilbert J.A."/>
            <person name="Hentschel U."/>
            <person name="Steindler L."/>
        </authorList>
    </citation>
    <scope>NUCLEOTIDE SEQUENCE [LARGE SCALE GENOMIC DNA]</scope>
    <source>
        <strain evidence="1">SP3</strain>
    </source>
</reference>
<proteinExistence type="predicted"/>
<dbReference type="AlphaFoldDB" id="A0A0G2HMT2"/>
<dbReference type="Proteomes" id="UP000035067">
    <property type="component" value="Unassembled WGS sequence"/>
</dbReference>
<evidence type="ECO:0000313" key="1">
    <source>
        <dbReference type="EMBL" id="KKZ12671.1"/>
    </source>
</evidence>
<name>A0A0G2HMT2_9SYNE</name>
<evidence type="ECO:0000313" key="2">
    <source>
        <dbReference type="Proteomes" id="UP000035067"/>
    </source>
</evidence>
<sequence>MEKRPINNMEWALLCDGVPRDEIYAVLETEAGQARPLAKLDTIKEDVVWWSAGAETPRLLTDGQPEDQFALFITGGGPSTEMLWTIDFKPGSVAGFRQPCLPTNAHQSCGECRQHQP</sequence>
<accession>A0A0G2HMT2</accession>